<dbReference type="InterPro" id="IPR001107">
    <property type="entry name" value="Band_7"/>
</dbReference>
<dbReference type="InterPro" id="IPR050710">
    <property type="entry name" value="Band7/mec-2_domain"/>
</dbReference>
<comment type="caution">
    <text evidence="6">The sequence shown here is derived from an EMBL/GenBank/DDBJ whole genome shotgun (WGS) entry which is preliminary data.</text>
</comment>
<dbReference type="InterPro" id="IPR018080">
    <property type="entry name" value="Band_7/stomatin-like_CS"/>
</dbReference>
<dbReference type="InterPro" id="IPR036013">
    <property type="entry name" value="Band_7/SPFH_dom_sf"/>
</dbReference>
<dbReference type="Pfam" id="PF01145">
    <property type="entry name" value="Band_7"/>
    <property type="match status" value="1"/>
</dbReference>
<dbReference type="PANTHER" id="PTHR43327">
    <property type="entry name" value="STOMATIN-LIKE PROTEIN 2, MITOCHONDRIAL"/>
    <property type="match status" value="1"/>
</dbReference>
<dbReference type="AlphaFoldDB" id="C3J9R0"/>
<dbReference type="Proteomes" id="UP000004295">
    <property type="component" value="Unassembled WGS sequence"/>
</dbReference>
<feature type="domain" description="Band 7" evidence="5">
    <location>
        <begin position="21"/>
        <end position="201"/>
    </location>
</feature>
<organism evidence="6 7">
    <name type="scientific">Porphyromonas endodontalis (strain ATCC 35406 / DSM 24491 / JCM 8526 / CCUG 16442 / BCRC 14492 / NCTC 13058 / HG 370)</name>
    <name type="common">Bacteroides endodontalis</name>
    <dbReference type="NCBI Taxonomy" id="553175"/>
    <lineage>
        <taxon>Bacteria</taxon>
        <taxon>Pseudomonadati</taxon>
        <taxon>Bacteroidota</taxon>
        <taxon>Bacteroidia</taxon>
        <taxon>Bacteroidales</taxon>
        <taxon>Porphyromonadaceae</taxon>
        <taxon>Porphyromonas</taxon>
    </lineage>
</organism>
<protein>
    <recommendedName>
        <fullName evidence="3">Protein QmcA</fullName>
    </recommendedName>
</protein>
<dbReference type="RefSeq" id="WP_004333118.1">
    <property type="nucleotide sequence ID" value="NZ_ACNN01000014.1"/>
</dbReference>
<reference evidence="6 7" key="1">
    <citation type="submission" date="2009-04" db="EMBL/GenBank/DDBJ databases">
        <authorList>
            <person name="Sebastian Y."/>
            <person name="Madupu R."/>
            <person name="Durkin A.S."/>
            <person name="Torralba M."/>
            <person name="Methe B."/>
            <person name="Sutton G.G."/>
            <person name="Strausberg R.L."/>
            <person name="Nelson K.E."/>
        </authorList>
    </citation>
    <scope>NUCLEOTIDE SEQUENCE [LARGE SCALE GENOMIC DNA]</scope>
    <source>
        <strain evidence="7">ATCC 35406 / BCRC 14492 / JCM 8526 / NCTC 13058 / HG 370</strain>
    </source>
</reference>
<sequence>MSSTLIVVGAILLLVIFFISKGLTIVQQSETVIIERLGRYHKTLSSGVNIIMPFIDKARPMTWRYTLQSSKGTPVVRFSSITHIDLRETVYDFARQSVITRDNVVTEINAILYFQIVDPMRAMYEISNLPVAIEMLTQTSLRNVIGEMDLDETLTSRDTINSKLRDILDEATNKWGVKVNRVELQDINPPRDIRDAMEKQMRAERDKRAQILTAEGQKEAVIRESEGKMQESINHAEGARQAEILAAEAEKQAKILRAEGEAEAIRRITNAVGASGADPAQYLIAMRYLEVLGTMGTSKSDKVVYLPFEATGILSAIGGIKDIVGGVKSPLAPLVKEVKNMPPATPKPTTMPVSDPLDF</sequence>
<dbReference type="eggNOG" id="COG0330">
    <property type="taxonomic scope" value="Bacteria"/>
</dbReference>
<dbReference type="GeneID" id="93365111"/>
<comment type="subcellular location">
    <subcellularLocation>
        <location evidence="1">Membrane</location>
        <topology evidence="1">Single-pass membrane protein</topology>
    </subcellularLocation>
</comment>
<name>C3J9R0_POREA</name>
<dbReference type="FunFam" id="3.30.479.30:FF:000004">
    <property type="entry name" value="Putative membrane protease family, stomatin"/>
    <property type="match status" value="1"/>
</dbReference>
<dbReference type="SUPFAM" id="SSF117892">
    <property type="entry name" value="Band 7/SPFH domain"/>
    <property type="match status" value="1"/>
</dbReference>
<dbReference type="PROSITE" id="PS01270">
    <property type="entry name" value="BAND_7"/>
    <property type="match status" value="1"/>
</dbReference>
<dbReference type="STRING" id="553175.POREN0001_0812"/>
<evidence type="ECO:0000313" key="7">
    <source>
        <dbReference type="Proteomes" id="UP000004295"/>
    </source>
</evidence>
<dbReference type="GO" id="GO:0005886">
    <property type="term" value="C:plasma membrane"/>
    <property type="evidence" value="ECO:0007669"/>
    <property type="project" value="UniProtKB-ARBA"/>
</dbReference>
<dbReference type="Gene3D" id="3.30.479.30">
    <property type="entry name" value="Band 7 domain"/>
    <property type="match status" value="1"/>
</dbReference>
<evidence type="ECO:0000256" key="4">
    <source>
        <dbReference type="SAM" id="MobiDB-lite"/>
    </source>
</evidence>
<dbReference type="SMART" id="SM00244">
    <property type="entry name" value="PHB"/>
    <property type="match status" value="1"/>
</dbReference>
<gene>
    <name evidence="6" type="ORF">POREN0001_0812</name>
</gene>
<dbReference type="GO" id="GO:0098552">
    <property type="term" value="C:side of membrane"/>
    <property type="evidence" value="ECO:0007669"/>
    <property type="project" value="UniProtKB-ARBA"/>
</dbReference>
<evidence type="ECO:0000256" key="3">
    <source>
        <dbReference type="ARBA" id="ARBA00017055"/>
    </source>
</evidence>
<evidence type="ECO:0000256" key="2">
    <source>
        <dbReference type="ARBA" id="ARBA00008164"/>
    </source>
</evidence>
<dbReference type="EMBL" id="ACNN01000014">
    <property type="protein sequence ID" value="EEN83127.1"/>
    <property type="molecule type" value="Genomic_DNA"/>
</dbReference>
<dbReference type="PANTHER" id="PTHR43327:SF10">
    <property type="entry name" value="STOMATIN-LIKE PROTEIN 2, MITOCHONDRIAL"/>
    <property type="match status" value="1"/>
</dbReference>
<accession>C3J9R0</accession>
<evidence type="ECO:0000256" key="1">
    <source>
        <dbReference type="ARBA" id="ARBA00004167"/>
    </source>
</evidence>
<feature type="region of interest" description="Disordered" evidence="4">
    <location>
        <begin position="339"/>
        <end position="359"/>
    </location>
</feature>
<evidence type="ECO:0000313" key="6">
    <source>
        <dbReference type="EMBL" id="EEN83127.1"/>
    </source>
</evidence>
<keyword evidence="7" id="KW-1185">Reference proteome</keyword>
<proteinExistence type="inferred from homology"/>
<comment type="similarity">
    <text evidence="2">Belongs to the band 7/mec-2 family.</text>
</comment>
<evidence type="ECO:0000259" key="5">
    <source>
        <dbReference type="SMART" id="SM00244"/>
    </source>
</evidence>
<dbReference type="CDD" id="cd08829">
    <property type="entry name" value="SPFH_paraslipin"/>
    <property type="match status" value="1"/>
</dbReference>